<evidence type="ECO:0000313" key="2">
    <source>
        <dbReference type="EMBL" id="DAE21225.1"/>
    </source>
</evidence>
<organism evidence="2">
    <name type="scientific">Caudovirales sp. ctkvU4</name>
    <dbReference type="NCBI Taxonomy" id="2826783"/>
    <lineage>
        <taxon>Viruses</taxon>
        <taxon>Duplodnaviria</taxon>
        <taxon>Heunggongvirae</taxon>
        <taxon>Uroviricota</taxon>
        <taxon>Caudoviricetes</taxon>
    </lineage>
</organism>
<dbReference type="EMBL" id="BK015710">
    <property type="protein sequence ID" value="DAE21225.1"/>
    <property type="molecule type" value="Genomic_DNA"/>
</dbReference>
<accession>A0A8S5QQX9</accession>
<dbReference type="Pfam" id="PF23343">
    <property type="entry name" value="REP_ORF2-G2P"/>
    <property type="match status" value="1"/>
</dbReference>
<feature type="domain" description="Replication-associated protein ORF2/G2P" evidence="1">
    <location>
        <begin position="82"/>
        <end position="196"/>
    </location>
</feature>
<sequence>MATSKNINIRQRTYYSNRNIAKSDYRYVDIFRYSNLEDEPIRILKTRNGKEKITCPAKRKMNEKRSKLYFDLLLKGNFGENDYFISLTYSDKFLPETETESEDRMKKYIRDLRKEAKKRGHDNLKYIYVTEAGGTKGRIHHHMILDGRLPRDIVEGLWSKQIRPFHQEREMLGWCNAKRIQITGPDYLLRIARYLMKDPQGKKRWKQSTGLILPGTTKADNVCSVRQFEQMSLFGDDIELEKFVKRQHRGFIILDATKELNDVTGQWYIRLQLIRKTLYQRTMAILDARTKREIEVAEELRIPYDRDYKINGIQGALW</sequence>
<protein>
    <submittedName>
        <fullName evidence="2">Replication associated protein</fullName>
    </submittedName>
</protein>
<reference evidence="2" key="1">
    <citation type="journal article" date="2021" name="Proc. Natl. Acad. Sci. U.S.A.">
        <title>A Catalog of Tens of Thousands of Viruses from Human Metagenomes Reveals Hidden Associations with Chronic Diseases.</title>
        <authorList>
            <person name="Tisza M.J."/>
            <person name="Buck C.B."/>
        </authorList>
    </citation>
    <scope>NUCLEOTIDE SEQUENCE</scope>
    <source>
        <strain evidence="2">CtkvU4</strain>
    </source>
</reference>
<dbReference type="InterPro" id="IPR056906">
    <property type="entry name" value="ORF2/G2P_dom"/>
</dbReference>
<evidence type="ECO:0000259" key="1">
    <source>
        <dbReference type="Pfam" id="PF23343"/>
    </source>
</evidence>
<name>A0A8S5QQX9_9CAUD</name>
<proteinExistence type="predicted"/>